<reference evidence="6" key="2">
    <citation type="submission" date="2020-04" db="EMBL/GenBank/DDBJ databases">
        <authorList>
            <consortium name="NCBI Genome Project"/>
        </authorList>
    </citation>
    <scope>NUCLEOTIDE SEQUENCE</scope>
    <source>
        <strain evidence="6">CBS 304.34</strain>
    </source>
</reference>
<gene>
    <name evidence="4 6" type="ORF">BDZ99DRAFT_367386</name>
</gene>
<evidence type="ECO:0000256" key="3">
    <source>
        <dbReference type="PROSITE-ProRule" id="PRU00023"/>
    </source>
</evidence>
<reference evidence="6" key="3">
    <citation type="submission" date="2025-04" db="UniProtKB">
        <authorList>
            <consortium name="RefSeq"/>
        </authorList>
    </citation>
    <scope>IDENTIFICATION</scope>
    <source>
        <strain evidence="6">CBS 304.34</strain>
    </source>
</reference>
<dbReference type="PROSITE" id="PS50297">
    <property type="entry name" value="ANK_REP_REGION"/>
    <property type="match status" value="3"/>
</dbReference>
<evidence type="ECO:0000256" key="1">
    <source>
        <dbReference type="ARBA" id="ARBA00022737"/>
    </source>
</evidence>
<dbReference type="Gene3D" id="1.25.40.20">
    <property type="entry name" value="Ankyrin repeat-containing domain"/>
    <property type="match status" value="1"/>
</dbReference>
<feature type="non-terminal residue" evidence="4">
    <location>
        <position position="1"/>
    </location>
</feature>
<feature type="non-terminal residue" evidence="4">
    <location>
        <position position="127"/>
    </location>
</feature>
<proteinExistence type="predicted"/>
<dbReference type="PANTHER" id="PTHR24171">
    <property type="entry name" value="ANKYRIN REPEAT DOMAIN-CONTAINING PROTEIN 39-RELATED"/>
    <property type="match status" value="1"/>
</dbReference>
<accession>A0A6A6Y8C7</accession>
<dbReference type="AlphaFoldDB" id="A0A6A6Y8C7"/>
<dbReference type="OrthoDB" id="539213at2759"/>
<reference evidence="4 6" key="1">
    <citation type="journal article" date="2020" name="Stud. Mycol.">
        <title>101 Dothideomycetes genomes: a test case for predicting lifestyles and emergence of pathogens.</title>
        <authorList>
            <person name="Haridas S."/>
            <person name="Albert R."/>
            <person name="Binder M."/>
            <person name="Bloem J."/>
            <person name="Labutti K."/>
            <person name="Salamov A."/>
            <person name="Andreopoulos B."/>
            <person name="Baker S."/>
            <person name="Barry K."/>
            <person name="Bills G."/>
            <person name="Bluhm B."/>
            <person name="Cannon C."/>
            <person name="Castanera R."/>
            <person name="Culley D."/>
            <person name="Daum C."/>
            <person name="Ezra D."/>
            <person name="Gonzalez J."/>
            <person name="Henrissat B."/>
            <person name="Kuo A."/>
            <person name="Liang C."/>
            <person name="Lipzen A."/>
            <person name="Lutzoni F."/>
            <person name="Magnuson J."/>
            <person name="Mondo S."/>
            <person name="Nolan M."/>
            <person name="Ohm R."/>
            <person name="Pangilinan J."/>
            <person name="Park H.-J."/>
            <person name="Ramirez L."/>
            <person name="Alfaro M."/>
            <person name="Sun H."/>
            <person name="Tritt A."/>
            <person name="Yoshinaga Y."/>
            <person name="Zwiers L.-H."/>
            <person name="Turgeon B."/>
            <person name="Goodwin S."/>
            <person name="Spatafora J."/>
            <person name="Crous P."/>
            <person name="Grigoriev I."/>
        </authorList>
    </citation>
    <scope>NUCLEOTIDE SEQUENCE</scope>
    <source>
        <strain evidence="4 6">CBS 304.34</strain>
    </source>
</reference>
<dbReference type="InterPro" id="IPR002110">
    <property type="entry name" value="Ankyrin_rpt"/>
</dbReference>
<keyword evidence="5" id="KW-1185">Reference proteome</keyword>
<sequence>TPLQAAAAQGANNIIRYLIQEGADVDEPPASRAGGTALQLATMEGYTCTALLLLEHGADVNAAPSLLEGRTAFGAAADNGRIEMMLLLVQNGVDLLSNDGTQYTRALDFAEKAGQIAARDLVQQLYE</sequence>
<evidence type="ECO:0000313" key="5">
    <source>
        <dbReference type="Proteomes" id="UP000504636"/>
    </source>
</evidence>
<dbReference type="GeneID" id="54455656"/>
<keyword evidence="2 3" id="KW-0040">ANK repeat</keyword>
<feature type="repeat" description="ANK" evidence="3">
    <location>
        <begin position="33"/>
        <end position="65"/>
    </location>
</feature>
<organism evidence="4">
    <name type="scientific">Mytilinidion resinicola</name>
    <dbReference type="NCBI Taxonomy" id="574789"/>
    <lineage>
        <taxon>Eukaryota</taxon>
        <taxon>Fungi</taxon>
        <taxon>Dikarya</taxon>
        <taxon>Ascomycota</taxon>
        <taxon>Pezizomycotina</taxon>
        <taxon>Dothideomycetes</taxon>
        <taxon>Pleosporomycetidae</taxon>
        <taxon>Mytilinidiales</taxon>
        <taxon>Mytilinidiaceae</taxon>
        <taxon>Mytilinidion</taxon>
    </lineage>
</organism>
<evidence type="ECO:0000256" key="2">
    <source>
        <dbReference type="ARBA" id="ARBA00023043"/>
    </source>
</evidence>
<dbReference type="SMART" id="SM00248">
    <property type="entry name" value="ANK"/>
    <property type="match status" value="3"/>
</dbReference>
<name>A0A6A6Y8C7_9PEZI</name>
<dbReference type="EMBL" id="MU003711">
    <property type="protein sequence ID" value="KAF2804950.1"/>
    <property type="molecule type" value="Genomic_DNA"/>
</dbReference>
<evidence type="ECO:0000313" key="4">
    <source>
        <dbReference type="EMBL" id="KAF2804950.1"/>
    </source>
</evidence>
<feature type="repeat" description="ANK" evidence="3">
    <location>
        <begin position="68"/>
        <end position="100"/>
    </location>
</feature>
<dbReference type="RefSeq" id="XP_033571914.1">
    <property type="nucleotide sequence ID" value="XM_033714763.1"/>
</dbReference>
<dbReference type="Proteomes" id="UP000504636">
    <property type="component" value="Unplaced"/>
</dbReference>
<dbReference type="InterPro" id="IPR036770">
    <property type="entry name" value="Ankyrin_rpt-contain_sf"/>
</dbReference>
<dbReference type="SUPFAM" id="SSF48403">
    <property type="entry name" value="Ankyrin repeat"/>
    <property type="match status" value="1"/>
</dbReference>
<keyword evidence="1" id="KW-0677">Repeat</keyword>
<protein>
    <submittedName>
        <fullName evidence="4 6">Ankyrin</fullName>
    </submittedName>
</protein>
<feature type="repeat" description="ANK" evidence="3">
    <location>
        <begin position="1"/>
        <end position="30"/>
    </location>
</feature>
<evidence type="ECO:0000313" key="6">
    <source>
        <dbReference type="RefSeq" id="XP_033571914.1"/>
    </source>
</evidence>
<dbReference type="PROSITE" id="PS50088">
    <property type="entry name" value="ANK_REPEAT"/>
    <property type="match status" value="3"/>
</dbReference>
<dbReference type="Pfam" id="PF12796">
    <property type="entry name" value="Ank_2"/>
    <property type="match status" value="1"/>
</dbReference>
<dbReference type="Pfam" id="PF13606">
    <property type="entry name" value="Ank_3"/>
    <property type="match status" value="1"/>
</dbReference>